<name>A0A7C2V9Q1_9CREN</name>
<gene>
    <name evidence="8" type="ORF">ENO77_04755</name>
</gene>
<dbReference type="Pfam" id="PF00276">
    <property type="entry name" value="Ribosomal_L23"/>
    <property type="match status" value="1"/>
</dbReference>
<keyword evidence="5 6" id="KW-0687">Ribonucleoprotein</keyword>
<dbReference type="GO" id="GO:0019843">
    <property type="term" value="F:rRNA binding"/>
    <property type="evidence" value="ECO:0007669"/>
    <property type="project" value="UniProtKB-KW"/>
</dbReference>
<evidence type="ECO:0000256" key="4">
    <source>
        <dbReference type="ARBA" id="ARBA00022980"/>
    </source>
</evidence>
<evidence type="ECO:0000256" key="1">
    <source>
        <dbReference type="ARBA" id="ARBA00006700"/>
    </source>
</evidence>
<dbReference type="InterPro" id="IPR013025">
    <property type="entry name" value="Ribosomal_uL23-like"/>
</dbReference>
<dbReference type="GO" id="GO:0003735">
    <property type="term" value="F:structural constituent of ribosome"/>
    <property type="evidence" value="ECO:0007669"/>
    <property type="project" value="InterPro"/>
</dbReference>
<dbReference type="GO" id="GO:0005840">
    <property type="term" value="C:ribosome"/>
    <property type="evidence" value="ECO:0007669"/>
    <property type="project" value="UniProtKB-KW"/>
</dbReference>
<protein>
    <recommendedName>
        <fullName evidence="7">50S ribosomal protein L23</fullName>
    </recommendedName>
</protein>
<dbReference type="Gene3D" id="3.30.70.330">
    <property type="match status" value="1"/>
</dbReference>
<evidence type="ECO:0000256" key="7">
    <source>
        <dbReference type="RuleBase" id="RU003935"/>
    </source>
</evidence>
<dbReference type="NCBIfam" id="NF011118">
    <property type="entry name" value="PRK14548.1"/>
    <property type="match status" value="1"/>
</dbReference>
<keyword evidence="4 6" id="KW-0689">Ribosomal protein</keyword>
<organism evidence="8">
    <name type="scientific">Ignisphaera aggregans</name>
    <dbReference type="NCBI Taxonomy" id="334771"/>
    <lineage>
        <taxon>Archaea</taxon>
        <taxon>Thermoproteota</taxon>
        <taxon>Thermoprotei</taxon>
        <taxon>Desulfurococcales</taxon>
        <taxon>Desulfurococcaceae</taxon>
        <taxon>Ignisphaera</taxon>
    </lineage>
</organism>
<dbReference type="InterPro" id="IPR012678">
    <property type="entry name" value="Ribosomal_uL23/eL15/eS24_sf"/>
</dbReference>
<keyword evidence="2 7" id="KW-0699">rRNA-binding</keyword>
<dbReference type="GO" id="GO:0006412">
    <property type="term" value="P:translation"/>
    <property type="evidence" value="ECO:0007669"/>
    <property type="project" value="InterPro"/>
</dbReference>
<proteinExistence type="inferred from homology"/>
<evidence type="ECO:0000256" key="5">
    <source>
        <dbReference type="ARBA" id="ARBA00023274"/>
    </source>
</evidence>
<evidence type="ECO:0000256" key="2">
    <source>
        <dbReference type="ARBA" id="ARBA00022730"/>
    </source>
</evidence>
<dbReference type="GO" id="GO:1990904">
    <property type="term" value="C:ribonucleoprotein complex"/>
    <property type="evidence" value="ECO:0007669"/>
    <property type="project" value="UniProtKB-KW"/>
</dbReference>
<dbReference type="InterPro" id="IPR001014">
    <property type="entry name" value="Ribosomal_uL23_CS"/>
</dbReference>
<keyword evidence="3 7" id="KW-0694">RNA-binding</keyword>
<dbReference type="InterPro" id="IPR012677">
    <property type="entry name" value="Nucleotide-bd_a/b_plait_sf"/>
</dbReference>
<comment type="caution">
    <text evidence="8">The sequence shown here is derived from an EMBL/GenBank/DDBJ whole genome shotgun (WGS) entry which is preliminary data.</text>
</comment>
<evidence type="ECO:0000313" key="8">
    <source>
        <dbReference type="EMBL" id="HEW53450.1"/>
    </source>
</evidence>
<dbReference type="EMBL" id="DSGT01000012">
    <property type="protein sequence ID" value="HEW53450.1"/>
    <property type="molecule type" value="Genomic_DNA"/>
</dbReference>
<sequence length="89" mass="10249">MTQEVDTAKLVVSVVASEKAYRLAEIQNYLVFKVLRSANKKQIKEAIEKLYNVKVVSIKTLIDRDGYKKAYVRLAPEHNALDILERLTR</sequence>
<dbReference type="SUPFAM" id="SSF54189">
    <property type="entry name" value="Ribosomal proteins S24e, L23 and L15e"/>
    <property type="match status" value="1"/>
</dbReference>
<dbReference type="PANTHER" id="PTHR11620">
    <property type="entry name" value="60S RIBOSOMAL PROTEIN L23A"/>
    <property type="match status" value="1"/>
</dbReference>
<evidence type="ECO:0000256" key="3">
    <source>
        <dbReference type="ARBA" id="ARBA00022884"/>
    </source>
</evidence>
<comment type="similarity">
    <text evidence="1 6">Belongs to the universal ribosomal protein uL23 family.</text>
</comment>
<reference evidence="8" key="1">
    <citation type="journal article" date="2020" name="mSystems">
        <title>Genome- and Community-Level Interaction Insights into Carbon Utilization and Element Cycling Functions of Hydrothermarchaeota in Hydrothermal Sediment.</title>
        <authorList>
            <person name="Zhou Z."/>
            <person name="Liu Y."/>
            <person name="Xu W."/>
            <person name="Pan J."/>
            <person name="Luo Z.H."/>
            <person name="Li M."/>
        </authorList>
    </citation>
    <scope>NUCLEOTIDE SEQUENCE [LARGE SCALE GENOMIC DNA]</scope>
    <source>
        <strain evidence="8">SpSt-16</strain>
    </source>
</reference>
<accession>A0A7C2V9Q1</accession>
<dbReference type="PROSITE" id="PS00050">
    <property type="entry name" value="RIBOSOMAL_L23"/>
    <property type="match status" value="1"/>
</dbReference>
<dbReference type="AlphaFoldDB" id="A0A7C2V9Q1"/>
<evidence type="ECO:0000256" key="6">
    <source>
        <dbReference type="RuleBase" id="RU003934"/>
    </source>
</evidence>
<dbReference type="HAMAP" id="MF_01369_B">
    <property type="entry name" value="Ribosomal_uL23_B"/>
    <property type="match status" value="1"/>
</dbReference>